<dbReference type="KEGG" id="cate:C2869_01970"/>
<dbReference type="GO" id="GO:0005886">
    <property type="term" value="C:plasma membrane"/>
    <property type="evidence" value="ECO:0007669"/>
    <property type="project" value="UniProtKB-SubCell"/>
</dbReference>
<dbReference type="PANTHER" id="PTHR33121:SF70">
    <property type="entry name" value="SIGNALING PROTEIN YKOW"/>
    <property type="match status" value="1"/>
</dbReference>
<dbReference type="PANTHER" id="PTHR33121">
    <property type="entry name" value="CYCLIC DI-GMP PHOSPHODIESTERASE PDEF"/>
    <property type="match status" value="1"/>
</dbReference>
<dbReference type="InterPro" id="IPR004501">
    <property type="entry name" value="PTS_EIIC_3"/>
</dbReference>
<evidence type="ECO:0000256" key="1">
    <source>
        <dbReference type="ARBA" id="ARBA00004651"/>
    </source>
</evidence>
<name>A0A2S0VM59_9ALTE</name>
<dbReference type="CDD" id="cd01948">
    <property type="entry name" value="EAL"/>
    <property type="match status" value="1"/>
</dbReference>
<dbReference type="Pfam" id="PF00563">
    <property type="entry name" value="EAL"/>
    <property type="match status" value="1"/>
</dbReference>
<keyword evidence="12" id="KW-1185">Reference proteome</keyword>
<dbReference type="Gene3D" id="3.20.20.450">
    <property type="entry name" value="EAL domain"/>
    <property type="match status" value="1"/>
</dbReference>
<proteinExistence type="predicted"/>
<feature type="transmembrane region" description="Helical" evidence="8">
    <location>
        <begin position="240"/>
        <end position="260"/>
    </location>
</feature>
<feature type="transmembrane region" description="Helical" evidence="8">
    <location>
        <begin position="40"/>
        <end position="61"/>
    </location>
</feature>
<dbReference type="InterPro" id="IPR003352">
    <property type="entry name" value="PTS_EIIC"/>
</dbReference>
<organism evidence="11 12">
    <name type="scientific">Saccharobesus litoralis</name>
    <dbReference type="NCBI Taxonomy" id="2172099"/>
    <lineage>
        <taxon>Bacteria</taxon>
        <taxon>Pseudomonadati</taxon>
        <taxon>Pseudomonadota</taxon>
        <taxon>Gammaproteobacteria</taxon>
        <taxon>Alteromonadales</taxon>
        <taxon>Alteromonadaceae</taxon>
        <taxon>Saccharobesus</taxon>
    </lineage>
</organism>
<evidence type="ECO:0000313" key="11">
    <source>
        <dbReference type="EMBL" id="AWB65286.1"/>
    </source>
</evidence>
<dbReference type="GO" id="GO:0008982">
    <property type="term" value="F:protein-N(PI)-phosphohistidine-sugar phosphotransferase activity"/>
    <property type="evidence" value="ECO:0007669"/>
    <property type="project" value="InterPro"/>
</dbReference>
<gene>
    <name evidence="11" type="ORF">C2869_01970</name>
</gene>
<feature type="transmembrane region" description="Helical" evidence="8">
    <location>
        <begin position="299"/>
        <end position="323"/>
    </location>
</feature>
<dbReference type="PROSITE" id="PS51105">
    <property type="entry name" value="PTS_EIIC_TYPE_3"/>
    <property type="match status" value="1"/>
</dbReference>
<dbReference type="SMART" id="SM00052">
    <property type="entry name" value="EAL"/>
    <property type="match status" value="1"/>
</dbReference>
<dbReference type="EMBL" id="CP026604">
    <property type="protein sequence ID" value="AWB65286.1"/>
    <property type="molecule type" value="Genomic_DNA"/>
</dbReference>
<accession>A0A2S0VM59</accession>
<evidence type="ECO:0000256" key="7">
    <source>
        <dbReference type="ARBA" id="ARBA00023136"/>
    </source>
</evidence>
<feature type="transmembrane region" description="Helical" evidence="8">
    <location>
        <begin position="73"/>
        <end position="92"/>
    </location>
</feature>
<dbReference type="PROSITE" id="PS50883">
    <property type="entry name" value="EAL"/>
    <property type="match status" value="1"/>
</dbReference>
<keyword evidence="3" id="KW-1003">Cell membrane</keyword>
<evidence type="ECO:0000256" key="2">
    <source>
        <dbReference type="ARBA" id="ARBA00022448"/>
    </source>
</evidence>
<dbReference type="InterPro" id="IPR050706">
    <property type="entry name" value="Cyclic-di-GMP_PDE-like"/>
</dbReference>
<protein>
    <submittedName>
        <fullName evidence="11">Diguanylate phosphodiesterase</fullName>
    </submittedName>
</protein>
<evidence type="ECO:0000256" key="4">
    <source>
        <dbReference type="ARBA" id="ARBA00022597"/>
    </source>
</evidence>
<keyword evidence="4" id="KW-0762">Sugar transport</keyword>
<evidence type="ECO:0000259" key="9">
    <source>
        <dbReference type="PROSITE" id="PS50883"/>
    </source>
</evidence>
<keyword evidence="6 8" id="KW-1133">Transmembrane helix</keyword>
<keyword evidence="2" id="KW-0813">Transport</keyword>
<feature type="transmembrane region" description="Helical" evidence="8">
    <location>
        <begin position="7"/>
        <end position="28"/>
    </location>
</feature>
<dbReference type="OrthoDB" id="6198205at2"/>
<dbReference type="Pfam" id="PF02378">
    <property type="entry name" value="PTS_EIIC"/>
    <property type="match status" value="1"/>
</dbReference>
<dbReference type="SUPFAM" id="SSF141868">
    <property type="entry name" value="EAL domain-like"/>
    <property type="match status" value="1"/>
</dbReference>
<dbReference type="InterPro" id="IPR001633">
    <property type="entry name" value="EAL_dom"/>
</dbReference>
<feature type="domain" description="EAL" evidence="9">
    <location>
        <begin position="408"/>
        <end position="659"/>
    </location>
</feature>
<feature type="transmembrane region" description="Helical" evidence="8">
    <location>
        <begin position="272"/>
        <end position="293"/>
    </location>
</feature>
<reference evidence="11 12" key="1">
    <citation type="submission" date="2018-01" db="EMBL/GenBank/DDBJ databases">
        <title>Genome sequence of a Cantenovulum-like bacteria.</title>
        <authorList>
            <person name="Tan W.R."/>
            <person name="Lau N.-S."/>
            <person name="Go F."/>
            <person name="Amirul A.-A.A."/>
        </authorList>
    </citation>
    <scope>NUCLEOTIDE SEQUENCE [LARGE SCALE GENOMIC DNA]</scope>
    <source>
        <strain evidence="11 12">CCB-QB4</strain>
    </source>
</reference>
<evidence type="ECO:0000256" key="5">
    <source>
        <dbReference type="ARBA" id="ARBA00022692"/>
    </source>
</evidence>
<evidence type="ECO:0000256" key="6">
    <source>
        <dbReference type="ARBA" id="ARBA00022989"/>
    </source>
</evidence>
<sequence length="675" mass="75381">MISIREAFISLLPFLIISSVVTLCSSVLQLLNIAPNLSSLLFSISQSLGICFAPLAAIAIAFHFSKNINVPAIAVLALGLSSLLIAELFSIAKVEHLHLASLSNDPRLLAVMLITPYLLKAAEDKFNLIFIQSNAVSHHLKRHVNLLLPSLTCVLVLPILLISLTQLANVLTQPVVSFLATSDHIVLISLRVFISNLLWGFGLHGSNTFHLLFEQSANGVVDYYQIEIVTHLAIHQFTDLFVNFGGGGATWSLILAILLFSKDEHARRIALIALPFAIFNINEIIIFALPIAFNFRLLIPFLLVPLLNCWLGFAIVTQGWIEFIEYQHTWVMPDLINVFLATDGSYLAVLFQLSLILLGMMIYRPFVLASSQEQHMREAELALHKKLSLRDGMDLLSEQRHVKQHHVERRSVSAIHNAIDDVNNGELIMFYQPKVSISSASMYGLEALIRLQRPDGSIVGPYFLDVLQKEGFSLPIDNWVVSEVAKALKQWQTEQFCPKVSINIDPNNLINPAFVKHLIEQLADCGEQVELELLESSYMEFSSEIELALKELRTFGIQVSIDDFGTGFSCLSMLTKISAQTIKIDKSMLDEACVPKGAVLYQEICRLCQSLDFELVAEGVETQEQLDFVQNLGVDYIQGWYFSPALPASQVKNYHPKLSSKQDTEYTVSMQTVTL</sequence>
<dbReference type="GO" id="GO:0009401">
    <property type="term" value="P:phosphoenolpyruvate-dependent sugar phosphotransferase system"/>
    <property type="evidence" value="ECO:0007669"/>
    <property type="project" value="InterPro"/>
</dbReference>
<dbReference type="Proteomes" id="UP000244441">
    <property type="component" value="Chromosome"/>
</dbReference>
<feature type="transmembrane region" description="Helical" evidence="8">
    <location>
        <begin position="335"/>
        <end position="363"/>
    </location>
</feature>
<dbReference type="AlphaFoldDB" id="A0A2S0VM59"/>
<feature type="transmembrane region" description="Helical" evidence="8">
    <location>
        <begin position="146"/>
        <end position="164"/>
    </location>
</feature>
<feature type="domain" description="PTS EIIC type-3" evidence="10">
    <location>
        <begin position="1"/>
        <end position="366"/>
    </location>
</feature>
<evidence type="ECO:0000259" key="10">
    <source>
        <dbReference type="PROSITE" id="PS51105"/>
    </source>
</evidence>
<keyword evidence="5 8" id="KW-0812">Transmembrane</keyword>
<dbReference type="InterPro" id="IPR035919">
    <property type="entry name" value="EAL_sf"/>
</dbReference>
<comment type="subcellular location">
    <subcellularLocation>
        <location evidence="1">Cell membrane</location>
        <topology evidence="1">Multi-pass membrane protein</topology>
    </subcellularLocation>
</comment>
<dbReference type="GO" id="GO:0071111">
    <property type="term" value="F:cyclic-guanylate-specific phosphodiesterase activity"/>
    <property type="evidence" value="ECO:0007669"/>
    <property type="project" value="InterPro"/>
</dbReference>
<evidence type="ECO:0000256" key="3">
    <source>
        <dbReference type="ARBA" id="ARBA00022475"/>
    </source>
</evidence>
<evidence type="ECO:0000256" key="8">
    <source>
        <dbReference type="SAM" id="Phobius"/>
    </source>
</evidence>
<dbReference type="RefSeq" id="WP_108601363.1">
    <property type="nucleotide sequence ID" value="NZ_CP026604.1"/>
</dbReference>
<keyword evidence="7 8" id="KW-0472">Membrane</keyword>
<evidence type="ECO:0000313" key="12">
    <source>
        <dbReference type="Proteomes" id="UP000244441"/>
    </source>
</evidence>